<dbReference type="InterPro" id="IPR013094">
    <property type="entry name" value="AB_hydrolase_3"/>
</dbReference>
<evidence type="ECO:0000313" key="4">
    <source>
        <dbReference type="Proteomes" id="UP001207626"/>
    </source>
</evidence>
<sequence length="313" mass="34706">MPLDKQTEAFLEKLKGQPPIESLPPAIARELQRQMGMQAERLSGKEKIQVGEVSDLAIQGAHGEIPIRMYKPAIKGPHPVFIYYHGGGWVLGDLDRFDDICRRITRSSNCAVISVDYPLSPENKFPLAVEAAYSAAQWAYDNAERLQLDPNRLAVGGDSSGGNLAAVVTHLAKERASLQIAYQVLIYPVTDASMQTATYEEFAEGYFLTKKQMTWFFDNYLNSVEETTNPWVSPLLFSDFAGLPPALVITAEFDPLREESEAYAERLKEAGVPAVLHRYEGTIHPFVSFADEIDKGKEAIEEAAAALRSFFGT</sequence>
<keyword evidence="1 3" id="KW-0378">Hydrolase</keyword>
<organism evidence="3 4">
    <name type="scientific">Paenibacillus apiarius</name>
    <dbReference type="NCBI Taxonomy" id="46240"/>
    <lineage>
        <taxon>Bacteria</taxon>
        <taxon>Bacillati</taxon>
        <taxon>Bacillota</taxon>
        <taxon>Bacilli</taxon>
        <taxon>Bacillales</taxon>
        <taxon>Paenibacillaceae</taxon>
        <taxon>Paenibacillus</taxon>
    </lineage>
</organism>
<reference evidence="3 4" key="1">
    <citation type="submission" date="2022-05" db="EMBL/GenBank/DDBJ databases">
        <title>Genome Sequencing of Bee-Associated Microbes.</title>
        <authorList>
            <person name="Dunlap C."/>
        </authorList>
    </citation>
    <scope>NUCLEOTIDE SEQUENCE [LARGE SCALE GENOMIC DNA]</scope>
    <source>
        <strain evidence="3 4">NRRL NRS-1438</strain>
    </source>
</reference>
<evidence type="ECO:0000313" key="3">
    <source>
        <dbReference type="EMBL" id="MCY9519607.1"/>
    </source>
</evidence>
<dbReference type="Pfam" id="PF07859">
    <property type="entry name" value="Abhydrolase_3"/>
    <property type="match status" value="1"/>
</dbReference>
<dbReference type="InterPro" id="IPR050300">
    <property type="entry name" value="GDXG_lipolytic_enzyme"/>
</dbReference>
<dbReference type="PANTHER" id="PTHR48081:SF8">
    <property type="entry name" value="ALPHA_BETA HYDROLASE FOLD-3 DOMAIN-CONTAINING PROTEIN-RELATED"/>
    <property type="match status" value="1"/>
</dbReference>
<evidence type="ECO:0000256" key="1">
    <source>
        <dbReference type="ARBA" id="ARBA00022801"/>
    </source>
</evidence>
<protein>
    <submittedName>
        <fullName evidence="3">Alpha/beta hydrolase</fullName>
    </submittedName>
</protein>
<name>A0ABT4DQI2_9BACL</name>
<dbReference type="Proteomes" id="UP001207626">
    <property type="component" value="Unassembled WGS sequence"/>
</dbReference>
<dbReference type="GO" id="GO:0016787">
    <property type="term" value="F:hydrolase activity"/>
    <property type="evidence" value="ECO:0007669"/>
    <property type="project" value="UniProtKB-KW"/>
</dbReference>
<proteinExistence type="predicted"/>
<keyword evidence="4" id="KW-1185">Reference proteome</keyword>
<dbReference type="Gene3D" id="3.40.50.1820">
    <property type="entry name" value="alpha/beta hydrolase"/>
    <property type="match status" value="1"/>
</dbReference>
<feature type="domain" description="Alpha/beta hydrolase fold-3" evidence="2">
    <location>
        <begin position="82"/>
        <end position="287"/>
    </location>
</feature>
<dbReference type="RefSeq" id="WP_268601053.1">
    <property type="nucleotide sequence ID" value="NZ_JAMDLV010000006.1"/>
</dbReference>
<evidence type="ECO:0000259" key="2">
    <source>
        <dbReference type="Pfam" id="PF07859"/>
    </source>
</evidence>
<dbReference type="InterPro" id="IPR029058">
    <property type="entry name" value="AB_hydrolase_fold"/>
</dbReference>
<dbReference type="PANTHER" id="PTHR48081">
    <property type="entry name" value="AB HYDROLASE SUPERFAMILY PROTEIN C4A8.06C"/>
    <property type="match status" value="1"/>
</dbReference>
<dbReference type="SUPFAM" id="SSF53474">
    <property type="entry name" value="alpha/beta-Hydrolases"/>
    <property type="match status" value="1"/>
</dbReference>
<dbReference type="EMBL" id="JAMDLW010000009">
    <property type="protein sequence ID" value="MCY9519607.1"/>
    <property type="molecule type" value="Genomic_DNA"/>
</dbReference>
<comment type="caution">
    <text evidence="3">The sequence shown here is derived from an EMBL/GenBank/DDBJ whole genome shotgun (WGS) entry which is preliminary data.</text>
</comment>
<accession>A0ABT4DQI2</accession>
<gene>
    <name evidence="3" type="ORF">M5X09_07910</name>
</gene>